<dbReference type="Proteomes" id="UP000439550">
    <property type="component" value="Unassembled WGS sequence"/>
</dbReference>
<evidence type="ECO:0000256" key="1">
    <source>
        <dbReference type="SAM" id="Coils"/>
    </source>
</evidence>
<gene>
    <name evidence="2" type="ORF">GHI93_10885</name>
</gene>
<feature type="coiled-coil region" evidence="1">
    <location>
        <begin position="30"/>
        <end position="67"/>
    </location>
</feature>
<organism evidence="2 3">
    <name type="scientific">Lactococcus hircilactis</name>
    <dbReference type="NCBI Taxonomy" id="1494462"/>
    <lineage>
        <taxon>Bacteria</taxon>
        <taxon>Bacillati</taxon>
        <taxon>Bacillota</taxon>
        <taxon>Bacilli</taxon>
        <taxon>Lactobacillales</taxon>
        <taxon>Streptococcaceae</taxon>
        <taxon>Lactococcus</taxon>
    </lineage>
</organism>
<accession>A0A7X1Z9Z9</accession>
<dbReference type="AlphaFoldDB" id="A0A7X1Z9Z9"/>
<dbReference type="RefSeq" id="WP_153497054.1">
    <property type="nucleotide sequence ID" value="NZ_WITJ01000018.1"/>
</dbReference>
<keyword evidence="3" id="KW-1185">Reference proteome</keyword>
<comment type="caution">
    <text evidence="2">The sequence shown here is derived from an EMBL/GenBank/DDBJ whole genome shotgun (WGS) entry which is preliminary data.</text>
</comment>
<protein>
    <submittedName>
        <fullName evidence="2">Uncharacterized protein</fullName>
    </submittedName>
</protein>
<evidence type="ECO:0000313" key="3">
    <source>
        <dbReference type="Proteomes" id="UP000439550"/>
    </source>
</evidence>
<keyword evidence="1" id="KW-0175">Coiled coil</keyword>
<reference evidence="2 3" key="1">
    <citation type="submission" date="2019-10" db="EMBL/GenBank/DDBJ databases">
        <authorList>
            <person name="Dong K."/>
        </authorList>
    </citation>
    <scope>NUCLEOTIDE SEQUENCE [LARGE SCALE GENOMIC DNA]</scope>
    <source>
        <strain evidence="2 3">DSM 28960</strain>
    </source>
</reference>
<proteinExistence type="predicted"/>
<name>A0A7X1Z9Z9_9LACT</name>
<dbReference type="EMBL" id="WITJ01000018">
    <property type="protein sequence ID" value="MQW40422.1"/>
    <property type="molecule type" value="Genomic_DNA"/>
</dbReference>
<sequence length="71" mass="8255">MVIAIYDGEFITDYIDCDTPTREEMDGATDKEFNKAVAEYKQDMKKLEGKEYEAMNLKELLVKLKKQDSIL</sequence>
<evidence type="ECO:0000313" key="2">
    <source>
        <dbReference type="EMBL" id="MQW40422.1"/>
    </source>
</evidence>